<dbReference type="PANTHER" id="PTHR43212:SF3">
    <property type="entry name" value="QUERCETIN 2,3-DIOXYGENASE"/>
    <property type="match status" value="1"/>
</dbReference>
<dbReference type="AlphaFoldDB" id="A0A316V052"/>
<gene>
    <name evidence="6" type="ORF">BDZ90DRAFT_257981</name>
</gene>
<keyword evidence="2" id="KW-0479">Metal-binding</keyword>
<feature type="region of interest" description="Disordered" evidence="4">
    <location>
        <begin position="199"/>
        <end position="218"/>
    </location>
</feature>
<accession>A0A316V052</accession>
<dbReference type="SUPFAM" id="SSF51182">
    <property type="entry name" value="RmlC-like cupins"/>
    <property type="match status" value="1"/>
</dbReference>
<dbReference type="Pfam" id="PF02678">
    <property type="entry name" value="Pirin"/>
    <property type="match status" value="1"/>
</dbReference>
<dbReference type="Proteomes" id="UP000245884">
    <property type="component" value="Unassembled WGS sequence"/>
</dbReference>
<dbReference type="InterPro" id="IPR011051">
    <property type="entry name" value="RmlC_Cupin_sf"/>
</dbReference>
<name>A0A316V052_9BASI</name>
<feature type="binding site" evidence="2">
    <location>
        <position position="62"/>
    </location>
    <ligand>
        <name>Fe cation</name>
        <dbReference type="ChEBI" id="CHEBI:24875"/>
    </ligand>
</feature>
<evidence type="ECO:0000313" key="6">
    <source>
        <dbReference type="EMBL" id="PWN30930.1"/>
    </source>
</evidence>
<dbReference type="STRING" id="1569628.A0A316V052"/>
<evidence type="ECO:0000256" key="4">
    <source>
        <dbReference type="SAM" id="MobiDB-lite"/>
    </source>
</evidence>
<dbReference type="PANTHER" id="PTHR43212">
    <property type="entry name" value="QUERCETIN 2,3-DIOXYGENASE"/>
    <property type="match status" value="1"/>
</dbReference>
<dbReference type="OrthoDB" id="10261807at2759"/>
<dbReference type="GeneID" id="37029839"/>
<feature type="domain" description="Pirin N-terminal" evidence="5">
    <location>
        <begin position="15"/>
        <end position="125"/>
    </location>
</feature>
<comment type="cofactor">
    <cofactor evidence="2">
        <name>Fe cation</name>
        <dbReference type="ChEBI" id="CHEBI:24875"/>
    </cofactor>
    <text evidence="2">Binds 1 Fe cation per subunit.</text>
</comment>
<dbReference type="RefSeq" id="XP_025365542.1">
    <property type="nucleotide sequence ID" value="XM_025508016.1"/>
</dbReference>
<dbReference type="CDD" id="cd02910">
    <property type="entry name" value="cupin_Yhhw_N"/>
    <property type="match status" value="1"/>
</dbReference>
<feature type="binding site" evidence="2">
    <location>
        <position position="108"/>
    </location>
    <ligand>
        <name>Fe cation</name>
        <dbReference type="ChEBI" id="CHEBI:24875"/>
    </ligand>
</feature>
<keyword evidence="2" id="KW-0408">Iron</keyword>
<sequence length="327" mass="36097">MSSQPQALLRPWHSRMHAHHGWLRTFLTFSFAGQYDPLWTSFGPLRVVNEDRIEAQTGFPTHRHAQFEIFSYVIGGKLSHRDSMRQGHQETLSPGSVQYTRAGTGIAHSEFNLQPSKETHFMQIWFRPRKDLRHVEPQYFSFGSLGAEGKRDGLVTLIAPSGEIMAGKKGSAAQAGGEEPIPAHESIVVRASILTGKGKTVSHRWGEGSDAEGQEGKERWGLVHLAMRSGYKDPSKPSSPSKEGEASVKVTLPSSAALETKNSKGQAVSQAGGQKEWVLNEGDAVFFKGMKVGEEVRVERLNGDEGQEAEFLLFDLRAGRPGEEDDY</sequence>
<reference evidence="6 7" key="1">
    <citation type="journal article" date="2018" name="Mol. Biol. Evol.">
        <title>Broad Genomic Sampling Reveals a Smut Pathogenic Ancestry of the Fungal Clade Ustilaginomycotina.</title>
        <authorList>
            <person name="Kijpornyongpan T."/>
            <person name="Mondo S.J."/>
            <person name="Barry K."/>
            <person name="Sandor L."/>
            <person name="Lee J."/>
            <person name="Lipzen A."/>
            <person name="Pangilinan J."/>
            <person name="LaButti K."/>
            <person name="Hainaut M."/>
            <person name="Henrissat B."/>
            <person name="Grigoriev I.V."/>
            <person name="Spatafora J.W."/>
            <person name="Aime M.C."/>
        </authorList>
    </citation>
    <scope>NUCLEOTIDE SEQUENCE [LARGE SCALE GENOMIC DNA]</scope>
    <source>
        <strain evidence="6 7">MCA 5214</strain>
    </source>
</reference>
<dbReference type="InterPro" id="IPR003829">
    <property type="entry name" value="Pirin_N_dom"/>
</dbReference>
<evidence type="ECO:0000313" key="7">
    <source>
        <dbReference type="Proteomes" id="UP000245884"/>
    </source>
</evidence>
<keyword evidence="7" id="KW-1185">Reference proteome</keyword>
<dbReference type="Gene3D" id="2.60.120.10">
    <property type="entry name" value="Jelly Rolls"/>
    <property type="match status" value="1"/>
</dbReference>
<feature type="binding site" evidence="2">
    <location>
        <position position="64"/>
    </location>
    <ligand>
        <name>Fe cation</name>
        <dbReference type="ChEBI" id="CHEBI:24875"/>
    </ligand>
</feature>
<dbReference type="GO" id="GO:0046872">
    <property type="term" value="F:metal ion binding"/>
    <property type="evidence" value="ECO:0007669"/>
    <property type="project" value="UniProtKB-KW"/>
</dbReference>
<dbReference type="InterPro" id="IPR012093">
    <property type="entry name" value="Pirin"/>
</dbReference>
<evidence type="ECO:0000256" key="1">
    <source>
        <dbReference type="ARBA" id="ARBA00008416"/>
    </source>
</evidence>
<organism evidence="6 7">
    <name type="scientific">Jaminaea rosea</name>
    <dbReference type="NCBI Taxonomy" id="1569628"/>
    <lineage>
        <taxon>Eukaryota</taxon>
        <taxon>Fungi</taxon>
        <taxon>Dikarya</taxon>
        <taxon>Basidiomycota</taxon>
        <taxon>Ustilaginomycotina</taxon>
        <taxon>Exobasidiomycetes</taxon>
        <taxon>Microstromatales</taxon>
        <taxon>Microstromatales incertae sedis</taxon>
        <taxon>Jaminaea</taxon>
    </lineage>
</organism>
<comment type="similarity">
    <text evidence="1 3">Belongs to the pirin family.</text>
</comment>
<protein>
    <submittedName>
        <fullName evidence="6">RmlC-like cupin</fullName>
    </submittedName>
</protein>
<proteinExistence type="inferred from homology"/>
<evidence type="ECO:0000256" key="3">
    <source>
        <dbReference type="RuleBase" id="RU003457"/>
    </source>
</evidence>
<feature type="region of interest" description="Disordered" evidence="4">
    <location>
        <begin position="229"/>
        <end position="249"/>
    </location>
</feature>
<dbReference type="EMBL" id="KZ819662">
    <property type="protein sequence ID" value="PWN30930.1"/>
    <property type="molecule type" value="Genomic_DNA"/>
</dbReference>
<dbReference type="InterPro" id="IPR014710">
    <property type="entry name" value="RmlC-like_jellyroll"/>
</dbReference>
<feature type="binding site" evidence="2">
    <location>
        <position position="110"/>
    </location>
    <ligand>
        <name>Fe cation</name>
        <dbReference type="ChEBI" id="CHEBI:24875"/>
    </ligand>
</feature>
<evidence type="ECO:0000259" key="5">
    <source>
        <dbReference type="Pfam" id="PF02678"/>
    </source>
</evidence>
<evidence type="ECO:0000256" key="2">
    <source>
        <dbReference type="PIRSR" id="PIRSR006232-1"/>
    </source>
</evidence>